<evidence type="ECO:0000313" key="3">
    <source>
        <dbReference type="EMBL" id="RYR70889.1"/>
    </source>
</evidence>
<organism evidence="3 4">
    <name type="scientific">Arachis hypogaea</name>
    <name type="common">Peanut</name>
    <dbReference type="NCBI Taxonomy" id="3818"/>
    <lineage>
        <taxon>Eukaryota</taxon>
        <taxon>Viridiplantae</taxon>
        <taxon>Streptophyta</taxon>
        <taxon>Embryophyta</taxon>
        <taxon>Tracheophyta</taxon>
        <taxon>Spermatophyta</taxon>
        <taxon>Magnoliopsida</taxon>
        <taxon>eudicotyledons</taxon>
        <taxon>Gunneridae</taxon>
        <taxon>Pentapetalae</taxon>
        <taxon>rosids</taxon>
        <taxon>fabids</taxon>
        <taxon>Fabales</taxon>
        <taxon>Fabaceae</taxon>
        <taxon>Papilionoideae</taxon>
        <taxon>50 kb inversion clade</taxon>
        <taxon>dalbergioids sensu lato</taxon>
        <taxon>Dalbergieae</taxon>
        <taxon>Pterocarpus clade</taxon>
        <taxon>Arachis</taxon>
    </lineage>
</organism>
<evidence type="ECO:0000256" key="1">
    <source>
        <dbReference type="ARBA" id="ARBA00009995"/>
    </source>
</evidence>
<feature type="compositionally biased region" description="Basic and acidic residues" evidence="2">
    <location>
        <begin position="198"/>
        <end position="207"/>
    </location>
</feature>
<dbReference type="PANTHER" id="PTHR11926:SF1489">
    <property type="entry name" value="HEXOSYLTRANSFERASE-RELATED"/>
    <property type="match status" value="1"/>
</dbReference>
<comment type="similarity">
    <text evidence="1">Belongs to the UDP-glycosyltransferase family.</text>
</comment>
<accession>A0A445E698</accession>
<dbReference type="GO" id="GO:0080044">
    <property type="term" value="F:quercetin 7-O-glucosyltransferase activity"/>
    <property type="evidence" value="ECO:0007669"/>
    <property type="project" value="TreeGrafter"/>
</dbReference>
<sequence>MASSLIIIPPPLQGHITPMLQLATIVHSNDFSIIVVHTKFNFPDPNHLNFTFVPFHDGLSNTYTVSSKNFIYITSHLNTYCVTPLKEVLNRIIKEKKFSCIIYDGLMHVVDSLARELNLRTMLFRTTCCTTFLSYHWFPTLQRKGYLSLQAKHNPVKQKQRSRTGEKQRSRRRKDAAENGEALKPRRGDKQRRRREKRLSDAGKEEAATISGRTQRR</sequence>
<proteinExistence type="inferred from homology"/>
<dbReference type="SUPFAM" id="SSF53756">
    <property type="entry name" value="UDP-Glycosyltransferase/glycogen phosphorylase"/>
    <property type="match status" value="1"/>
</dbReference>
<evidence type="ECO:0000313" key="4">
    <source>
        <dbReference type="Proteomes" id="UP000289738"/>
    </source>
</evidence>
<evidence type="ECO:0008006" key="5">
    <source>
        <dbReference type="Google" id="ProtNLM"/>
    </source>
</evidence>
<dbReference type="STRING" id="3818.A0A445E698"/>
<dbReference type="Gene3D" id="3.40.50.2000">
    <property type="entry name" value="Glycogen Phosphorylase B"/>
    <property type="match status" value="1"/>
</dbReference>
<keyword evidence="4" id="KW-1185">Reference proteome</keyword>
<feature type="region of interest" description="Disordered" evidence="2">
    <location>
        <begin position="151"/>
        <end position="217"/>
    </location>
</feature>
<comment type="caution">
    <text evidence="3">The sequence shown here is derived from an EMBL/GenBank/DDBJ whole genome shotgun (WGS) entry which is preliminary data.</text>
</comment>
<reference evidence="3 4" key="1">
    <citation type="submission" date="2019-01" db="EMBL/GenBank/DDBJ databases">
        <title>Sequencing of cultivated peanut Arachis hypogaea provides insights into genome evolution and oil improvement.</title>
        <authorList>
            <person name="Chen X."/>
        </authorList>
    </citation>
    <scope>NUCLEOTIDE SEQUENCE [LARGE SCALE GENOMIC DNA]</scope>
    <source>
        <strain evidence="4">cv. Fuhuasheng</strain>
        <tissue evidence="3">Leaves</tissue>
    </source>
</reference>
<protein>
    <recommendedName>
        <fullName evidence="5">UDP-glycosyltransferase</fullName>
    </recommendedName>
</protein>
<dbReference type="AlphaFoldDB" id="A0A445E698"/>
<dbReference type="PANTHER" id="PTHR11926">
    <property type="entry name" value="GLUCOSYL/GLUCURONOSYL TRANSFERASES"/>
    <property type="match status" value="1"/>
</dbReference>
<evidence type="ECO:0000256" key="2">
    <source>
        <dbReference type="SAM" id="MobiDB-lite"/>
    </source>
</evidence>
<dbReference type="EMBL" id="SDMP01000002">
    <property type="protein sequence ID" value="RYR70889.1"/>
    <property type="molecule type" value="Genomic_DNA"/>
</dbReference>
<name>A0A445E698_ARAHY</name>
<dbReference type="GO" id="GO:0080043">
    <property type="term" value="F:quercetin 3-O-glucosyltransferase activity"/>
    <property type="evidence" value="ECO:0007669"/>
    <property type="project" value="TreeGrafter"/>
</dbReference>
<gene>
    <name evidence="3" type="ORF">Ahy_A02g005192</name>
</gene>
<dbReference type="Proteomes" id="UP000289738">
    <property type="component" value="Chromosome A02"/>
</dbReference>
<feature type="compositionally biased region" description="Basic and acidic residues" evidence="2">
    <location>
        <begin position="175"/>
        <end position="188"/>
    </location>
</feature>